<dbReference type="EMBL" id="JAGSGD010000001">
    <property type="protein sequence ID" value="MBR7620099.1"/>
    <property type="molecule type" value="Genomic_DNA"/>
</dbReference>
<evidence type="ECO:0000313" key="4">
    <source>
        <dbReference type="Proteomes" id="UP000622580"/>
    </source>
</evidence>
<gene>
    <name evidence="2" type="ORF">JKL49_11950</name>
    <name evidence="3" type="ORF">JKL49_17305</name>
</gene>
<accession>A0A941D2B0</accession>
<organism evidence="2 4">
    <name type="scientific">Phenylobacterium glaciei</name>
    <dbReference type="NCBI Taxonomy" id="2803784"/>
    <lineage>
        <taxon>Bacteria</taxon>
        <taxon>Pseudomonadati</taxon>
        <taxon>Pseudomonadota</taxon>
        <taxon>Alphaproteobacteria</taxon>
        <taxon>Caulobacterales</taxon>
        <taxon>Caulobacteraceae</taxon>
        <taxon>Phenylobacterium</taxon>
    </lineage>
</organism>
<dbReference type="AlphaFoldDB" id="A0A941D2B0"/>
<name>A0A941D2B0_9CAUL</name>
<evidence type="ECO:0000313" key="3">
    <source>
        <dbReference type="EMBL" id="QQZ48985.1"/>
    </source>
</evidence>
<sequence length="108" mass="10977">MTNALLRSALVGGVLALSMAASASASSDDAWAEMQKEVATRCKAAATKDSGVKTWTVSVSAFGSQSFGMAILSGKTKGGVAVKYACAMDKKTKAVEVAGGEPSGWVNR</sequence>
<feature type="signal peptide" evidence="1">
    <location>
        <begin position="1"/>
        <end position="23"/>
    </location>
</feature>
<dbReference type="RefSeq" id="WP_215340826.1">
    <property type="nucleotide sequence ID" value="NZ_JAGSGD010000001.1"/>
</dbReference>
<feature type="chain" id="PRO_5044462940" evidence="1">
    <location>
        <begin position="24"/>
        <end position="108"/>
    </location>
</feature>
<reference evidence="2" key="2">
    <citation type="submission" date="2021-04" db="EMBL/GenBank/DDBJ databases">
        <title>Draft genome assembly of strain Phenylobacterium sp. 20VBR1 using MiniION and Illumina platforms.</title>
        <authorList>
            <person name="Thomas F.A."/>
            <person name="Krishnan K.P."/>
            <person name="Sinha R.K."/>
        </authorList>
    </citation>
    <scope>NUCLEOTIDE SEQUENCE</scope>
    <source>
        <strain evidence="2">20VBR1</strain>
    </source>
</reference>
<reference evidence="3" key="1">
    <citation type="submission" date="2021-01" db="EMBL/GenBank/DDBJ databases">
        <title>Genome sequence of Phenylobacterium sp. 20VBR1 isolated from a valley glaceir, Ny-Alesund, Svalbard.</title>
        <authorList>
            <person name="Thomas F.A."/>
            <person name="Krishnan K.P."/>
            <person name="Sinha R.K."/>
        </authorList>
    </citation>
    <scope>NUCLEOTIDE SEQUENCE</scope>
    <source>
        <strain evidence="3">20VBR1</strain>
    </source>
</reference>
<protein>
    <submittedName>
        <fullName evidence="2">Uncharacterized protein</fullName>
    </submittedName>
</protein>
<keyword evidence="1" id="KW-0732">Signal</keyword>
<keyword evidence="4" id="KW-1185">Reference proteome</keyword>
<dbReference type="Proteomes" id="UP000622580">
    <property type="component" value="Unassembled WGS sequence"/>
</dbReference>
<proteinExistence type="predicted"/>
<evidence type="ECO:0000256" key="1">
    <source>
        <dbReference type="SAM" id="SignalP"/>
    </source>
</evidence>
<dbReference type="EMBL" id="CP068570">
    <property type="protein sequence ID" value="QQZ48985.1"/>
    <property type="molecule type" value="Genomic_DNA"/>
</dbReference>
<evidence type="ECO:0000313" key="2">
    <source>
        <dbReference type="EMBL" id="MBR7620099.1"/>
    </source>
</evidence>